<dbReference type="NCBIfam" id="TIGR02532">
    <property type="entry name" value="IV_pilin_GFxxxE"/>
    <property type="match status" value="1"/>
</dbReference>
<evidence type="ECO:0000313" key="4">
    <source>
        <dbReference type="Proteomes" id="UP000609651"/>
    </source>
</evidence>
<dbReference type="Proteomes" id="UP000609651">
    <property type="component" value="Unassembled WGS sequence"/>
</dbReference>
<keyword evidence="2" id="KW-0472">Membrane</keyword>
<comment type="caution">
    <text evidence="3">The sequence shown here is derived from an EMBL/GenBank/DDBJ whole genome shotgun (WGS) entry which is preliminary data.</text>
</comment>
<accession>A0ABX1VBZ5</accession>
<evidence type="ECO:0000256" key="1">
    <source>
        <dbReference type="SAM" id="MobiDB-lite"/>
    </source>
</evidence>
<feature type="transmembrane region" description="Helical" evidence="2">
    <location>
        <begin position="46"/>
        <end position="70"/>
    </location>
</feature>
<dbReference type="RefSeq" id="WP_171185843.1">
    <property type="nucleotide sequence ID" value="NZ_WTPX01000044.1"/>
</dbReference>
<name>A0ABX1VBZ5_9PLAN</name>
<protein>
    <recommendedName>
        <fullName evidence="5">Prepilin-type N-terminal cleavage/methylation domain-containing protein</fullName>
    </recommendedName>
</protein>
<sequence>MSAASAPSRSLLSTRRRTVTARRPAADRFARRRATRRLAATANRAGFTLIEMLIATTLVLLMMLLFAQVFGLATETVSTRKGMAANDQKARLLTTRIDNDLSARTFRVVAPFRGRTFDYTEERANVDIDGDGNPETVTIGWEKQQATSAIGPVYTTNGGTTPAQAAEVVKGSLEGRRGVFSISENDPMNDGDDVITFTIDRRTLKSRGGVVYSPALGRAAVLNTDGQLYSVSGGTVLANQPATDVFNTSGAEEGLDGGSPFFSTPIGTTALANSSPVGVSNYEVVTFFLRNGNLIRARKLVREATSDPDALWDTDADGSANEWPPAGQPAFGRYMDYATYSHPQTLSSAPSSYGPRLHSEASLENEVGGNEISADFNDDGFDDYRGPDALGNPYLREGAGFYPFNAAAGGRTQPFGRPREFRGRTFGPDSSFLAGGGITSADWGTAFLGRYTAQEQSQAVFNLPGRRPFDPSDFDPSDPLKSGPIFANDIAPYVATAAATTDRRGEEILLSNVHGFDIKVYDDAIGDFVDLGHSRTVTVKDIFNLTGDVTNDIQVAGDYHADRLVALTPMGDPALDVTGDTAGDISYDGTPGRDPHPFGNRFDTWHPGMTLMGVGFADTTGDGMGDTAVSIERPYPPPYRPLRNPFGGNVGFPTRDSGGNFVNPDLTFSGIGLVTAEDLDGGANFATTPVTTEDLLAAAPDGFLDDSLPTHSAPGGGSGGGYYAKGYADSDGDGVAELPARLFPDPNAYGAPGTGDEKPLRAVRITVRYYDVQSDQMREESFRHALTD</sequence>
<keyword evidence="4" id="KW-1185">Reference proteome</keyword>
<evidence type="ECO:0000313" key="3">
    <source>
        <dbReference type="EMBL" id="NNJ25630.1"/>
    </source>
</evidence>
<organism evidence="3 4">
    <name type="scientific">Alienimonas chondri</name>
    <dbReference type="NCBI Taxonomy" id="2681879"/>
    <lineage>
        <taxon>Bacteria</taxon>
        <taxon>Pseudomonadati</taxon>
        <taxon>Planctomycetota</taxon>
        <taxon>Planctomycetia</taxon>
        <taxon>Planctomycetales</taxon>
        <taxon>Planctomycetaceae</taxon>
        <taxon>Alienimonas</taxon>
    </lineage>
</organism>
<feature type="region of interest" description="Disordered" evidence="1">
    <location>
        <begin position="1"/>
        <end position="24"/>
    </location>
</feature>
<feature type="region of interest" description="Disordered" evidence="1">
    <location>
        <begin position="345"/>
        <end position="364"/>
    </location>
</feature>
<dbReference type="PROSITE" id="PS00409">
    <property type="entry name" value="PROKAR_NTER_METHYL"/>
    <property type="match status" value="1"/>
</dbReference>
<dbReference type="InterPro" id="IPR012902">
    <property type="entry name" value="N_methyl_site"/>
</dbReference>
<keyword evidence="2" id="KW-1133">Transmembrane helix</keyword>
<keyword evidence="2" id="KW-0812">Transmembrane</keyword>
<evidence type="ECO:0000256" key="2">
    <source>
        <dbReference type="SAM" id="Phobius"/>
    </source>
</evidence>
<evidence type="ECO:0008006" key="5">
    <source>
        <dbReference type="Google" id="ProtNLM"/>
    </source>
</evidence>
<dbReference type="Pfam" id="PF07963">
    <property type="entry name" value="N_methyl"/>
    <property type="match status" value="1"/>
</dbReference>
<reference evidence="3 4" key="1">
    <citation type="journal article" date="2020" name="Syst. Appl. Microbiol.">
        <title>Alienimonas chondri sp. nov., a novel planctomycete isolated from the biofilm of the red alga Chondrus crispus.</title>
        <authorList>
            <person name="Vitorino I."/>
            <person name="Albuquerque L."/>
            <person name="Wiegand S."/>
            <person name="Kallscheuer N."/>
            <person name="da Costa M.S."/>
            <person name="Lobo-da-Cunha A."/>
            <person name="Jogler C."/>
            <person name="Lage O.M."/>
        </authorList>
    </citation>
    <scope>NUCLEOTIDE SEQUENCE [LARGE SCALE GENOMIC DNA]</scope>
    <source>
        <strain evidence="3 4">LzC2</strain>
    </source>
</reference>
<dbReference type="EMBL" id="WTPX01000044">
    <property type="protein sequence ID" value="NNJ25630.1"/>
    <property type="molecule type" value="Genomic_DNA"/>
</dbReference>
<gene>
    <name evidence="3" type="ORF">LzC2_17030</name>
</gene>
<proteinExistence type="predicted"/>
<feature type="compositionally biased region" description="Low complexity" evidence="1">
    <location>
        <begin position="1"/>
        <end position="13"/>
    </location>
</feature>